<keyword evidence="2" id="KW-1185">Reference proteome</keyword>
<organism evidence="1 2">
    <name type="scientific">Orchesella dallaii</name>
    <dbReference type="NCBI Taxonomy" id="48710"/>
    <lineage>
        <taxon>Eukaryota</taxon>
        <taxon>Metazoa</taxon>
        <taxon>Ecdysozoa</taxon>
        <taxon>Arthropoda</taxon>
        <taxon>Hexapoda</taxon>
        <taxon>Collembola</taxon>
        <taxon>Entomobryomorpha</taxon>
        <taxon>Entomobryoidea</taxon>
        <taxon>Orchesellidae</taxon>
        <taxon>Orchesellinae</taxon>
        <taxon>Orchesella</taxon>
    </lineage>
</organism>
<reference evidence="1 2" key="1">
    <citation type="submission" date="2024-08" db="EMBL/GenBank/DDBJ databases">
        <authorList>
            <person name="Cucini C."/>
            <person name="Frati F."/>
        </authorList>
    </citation>
    <scope>NUCLEOTIDE SEQUENCE [LARGE SCALE GENOMIC DNA]</scope>
</reference>
<accession>A0ABP1REB3</accession>
<dbReference type="EMBL" id="CAXLJM020000069">
    <property type="protein sequence ID" value="CAL8125092.1"/>
    <property type="molecule type" value="Genomic_DNA"/>
</dbReference>
<gene>
    <name evidence="1" type="ORF">ODALV1_LOCUS20852</name>
</gene>
<protein>
    <submittedName>
        <fullName evidence="1">Uncharacterized protein</fullName>
    </submittedName>
</protein>
<comment type="caution">
    <text evidence="1">The sequence shown here is derived from an EMBL/GenBank/DDBJ whole genome shotgun (WGS) entry which is preliminary data.</text>
</comment>
<proteinExistence type="predicted"/>
<dbReference type="PANTHER" id="PTHR34494:SF1">
    <property type="entry name" value="PROTEIN CBG25024"/>
    <property type="match status" value="1"/>
</dbReference>
<evidence type="ECO:0000313" key="2">
    <source>
        <dbReference type="Proteomes" id="UP001642540"/>
    </source>
</evidence>
<dbReference type="Proteomes" id="UP001642540">
    <property type="component" value="Unassembled WGS sequence"/>
</dbReference>
<sequence>MGNTDSIPVISQAKSLTQFAFGDSAAARTTQNNFIFNNTFPILSQITSLGYAIAGENDKALDLQKKFADDMERIIDSIPVAGHIKGGVHYALGDNEAGDHAMKAASRSTGVVGGGVAGFVAGGPVGAVAGGIAGGATMDGIITGSDVLINKNEAKPYGYVAAGKTIADVVGKKRNLTVEEGFDMAMMPVGDGIAGYTAGRTIGKPLGLDVSNTKAFPVPVRGGYKPLITASELESSALSGGRAGGVAGKMKPALSVVDDVVANERVPQNGNYLGLDKKALDNRANQLNPNHAISGPGRPAGYQGAGTVADLNNHANQLNPNHPLYSSG</sequence>
<evidence type="ECO:0000313" key="1">
    <source>
        <dbReference type="EMBL" id="CAL8125092.1"/>
    </source>
</evidence>
<dbReference type="PANTHER" id="PTHR34494">
    <property type="entry name" value="PROTEIN CBG25024"/>
    <property type="match status" value="1"/>
</dbReference>
<name>A0ABP1REB3_9HEXA</name>